<dbReference type="CDD" id="cd00118">
    <property type="entry name" value="LysM"/>
    <property type="match status" value="1"/>
</dbReference>
<comment type="caution">
    <text evidence="6">The sequence shown here is derived from an EMBL/GenBank/DDBJ whole genome shotgun (WGS) entry which is preliminary data.</text>
</comment>
<dbReference type="Gene3D" id="2.20.230.10">
    <property type="entry name" value="Resuscitation-promoting factor rpfb"/>
    <property type="match status" value="1"/>
</dbReference>
<dbReference type="PANTHER" id="PTHR21666">
    <property type="entry name" value="PEPTIDASE-RELATED"/>
    <property type="match status" value="1"/>
</dbReference>
<keyword evidence="3" id="KW-0812">Transmembrane</keyword>
<dbReference type="Gene3D" id="3.10.350.10">
    <property type="entry name" value="LysM domain"/>
    <property type="match status" value="1"/>
</dbReference>
<feature type="compositionally biased region" description="Polar residues" evidence="2">
    <location>
        <begin position="32"/>
        <end position="43"/>
    </location>
</feature>
<proteinExistence type="predicted"/>
<feature type="compositionally biased region" description="Acidic residues" evidence="2">
    <location>
        <begin position="280"/>
        <end position="301"/>
    </location>
</feature>
<evidence type="ECO:0000256" key="2">
    <source>
        <dbReference type="SAM" id="MobiDB-lite"/>
    </source>
</evidence>
<evidence type="ECO:0000256" key="1">
    <source>
        <dbReference type="ARBA" id="ARBA00022729"/>
    </source>
</evidence>
<feature type="domain" description="LysM" evidence="5">
    <location>
        <begin position="456"/>
        <end position="499"/>
    </location>
</feature>
<keyword evidence="1" id="KW-0732">Signal</keyword>
<keyword evidence="3" id="KW-0472">Membrane</keyword>
<feature type="compositionally biased region" description="Acidic residues" evidence="2">
    <location>
        <begin position="258"/>
        <end position="270"/>
    </location>
</feature>
<dbReference type="InterPro" id="IPR050570">
    <property type="entry name" value="Cell_wall_metabolism_enzyme"/>
</dbReference>
<dbReference type="InterPro" id="IPR016047">
    <property type="entry name" value="M23ase_b-sheet_dom"/>
</dbReference>
<dbReference type="AlphaFoldDB" id="A0A926EQX0"/>
<dbReference type="InterPro" id="IPR011055">
    <property type="entry name" value="Dup_hybrid_motif"/>
</dbReference>
<dbReference type="GO" id="GO:0004222">
    <property type="term" value="F:metalloendopeptidase activity"/>
    <property type="evidence" value="ECO:0007669"/>
    <property type="project" value="TreeGrafter"/>
</dbReference>
<dbReference type="Pfam" id="PF01476">
    <property type="entry name" value="LysM"/>
    <property type="match status" value="1"/>
</dbReference>
<dbReference type="Pfam" id="PF07501">
    <property type="entry name" value="G5"/>
    <property type="match status" value="1"/>
</dbReference>
<name>A0A926EQX0_9FIRM</name>
<sequence length="722" mass="80192">MDGQEHNQLAADENKEQENAALEELVEPSAVNEEQAQPLSSGDSGEISPGSPKGTAKTEPSAFITLVYKLLNYIYRYFYFVGIQLLRSTRTKRRHLVRVFENFYQTLLHRRKKRKKRYINFFRGRYRALVTPIKKLSKSYADYLKEIKNAKKYGGYDRMVKVCGRMFLDGLKVLAKGFVFLLNYAAPVAGIVLVVFAVQYFNHLPLALKVEYDGKELGYITDESVFQEAEAAMKGRIIEGAQVVDVSEIVETGPQEQENGEDSQEEDTAQQDDNASSQDQQEEESGMEEEPVQEEPPVEDEPVLEELVSEEQKPYKAKDIIPRFTLSVLKPYEQVMSADRLTNELIKASGNELEEGDGLYINGKLVGAVTDSTALLTELDNMLQQYEQQASTPQEEEEPAQEDAEEQEQADVVTIGEPKVQFVKKVELESGLYPVSSIRTVDQIMFTLKGEERGEKIYTVVSGDTPLRIAAKNGITLDELKTLNPGVELSLFPGDELLISQSVPYMGVQTTKTIKYQEEMPYQIEQQTDPNQNIGWTAVLQEGSTGIREVTAQVRMIDGVEVERTEVDKQIIQQPVSRILAVGGNQPLQFLPSSSDGGTPSGAFIWPADGGYISCAFMGYAGHTGMDIAGYAGMPLRASADGVVVVSKYSAGYGYHIIIDHGAGVQTLYGHCSALYKQVGETVSQGELIAAMGRTGWATGNHVHFEVRINGQYKNPANYLFS</sequence>
<feature type="region of interest" description="Disordered" evidence="2">
    <location>
        <begin position="1"/>
        <end position="58"/>
    </location>
</feature>
<dbReference type="Pfam" id="PF01551">
    <property type="entry name" value="Peptidase_M23"/>
    <property type="match status" value="1"/>
</dbReference>
<evidence type="ECO:0000256" key="3">
    <source>
        <dbReference type="SAM" id="Phobius"/>
    </source>
</evidence>
<dbReference type="CDD" id="cd12797">
    <property type="entry name" value="M23_peptidase"/>
    <property type="match status" value="1"/>
</dbReference>
<dbReference type="InterPro" id="IPR018392">
    <property type="entry name" value="LysM"/>
</dbReference>
<feature type="compositionally biased region" description="Acidic residues" evidence="2">
    <location>
        <begin position="394"/>
        <end position="409"/>
    </location>
</feature>
<evidence type="ECO:0000259" key="5">
    <source>
        <dbReference type="PROSITE" id="PS51782"/>
    </source>
</evidence>
<feature type="domain" description="G5" evidence="4">
    <location>
        <begin position="506"/>
        <end position="586"/>
    </location>
</feature>
<gene>
    <name evidence="6" type="ORF">H8705_03560</name>
</gene>
<dbReference type="PANTHER" id="PTHR21666:SF270">
    <property type="entry name" value="MUREIN HYDROLASE ACTIVATOR ENVC"/>
    <property type="match status" value="1"/>
</dbReference>
<dbReference type="SMART" id="SM01208">
    <property type="entry name" value="G5"/>
    <property type="match status" value="1"/>
</dbReference>
<feature type="transmembrane region" description="Helical" evidence="3">
    <location>
        <begin position="178"/>
        <end position="201"/>
    </location>
</feature>
<dbReference type="PROSITE" id="PS51782">
    <property type="entry name" value="LYSM"/>
    <property type="match status" value="1"/>
</dbReference>
<dbReference type="RefSeq" id="WP_262394473.1">
    <property type="nucleotide sequence ID" value="NZ_JACRTD010000002.1"/>
</dbReference>
<dbReference type="Gene3D" id="2.70.70.10">
    <property type="entry name" value="Glucose Permease (Domain IIA)"/>
    <property type="match status" value="1"/>
</dbReference>
<keyword evidence="7" id="KW-1185">Reference proteome</keyword>
<feature type="region of interest" description="Disordered" evidence="2">
    <location>
        <begin position="253"/>
        <end position="301"/>
    </location>
</feature>
<evidence type="ECO:0000313" key="6">
    <source>
        <dbReference type="EMBL" id="MBC8584650.1"/>
    </source>
</evidence>
<protein>
    <submittedName>
        <fullName evidence="6">Peptidoglycan DD-metalloendopeptidase family protein</fullName>
    </submittedName>
</protein>
<dbReference type="Proteomes" id="UP000623678">
    <property type="component" value="Unassembled WGS sequence"/>
</dbReference>
<dbReference type="SMART" id="SM00257">
    <property type="entry name" value="LysM"/>
    <property type="match status" value="1"/>
</dbReference>
<accession>A0A926EQX0</accession>
<organism evidence="6 7">
    <name type="scientific">Youxingia wuxianensis</name>
    <dbReference type="NCBI Taxonomy" id="2763678"/>
    <lineage>
        <taxon>Bacteria</taxon>
        <taxon>Bacillati</taxon>
        <taxon>Bacillota</taxon>
        <taxon>Clostridia</taxon>
        <taxon>Eubacteriales</taxon>
        <taxon>Oscillospiraceae</taxon>
        <taxon>Youxingia</taxon>
    </lineage>
</organism>
<evidence type="ECO:0000259" key="4">
    <source>
        <dbReference type="PROSITE" id="PS51109"/>
    </source>
</evidence>
<dbReference type="InterPro" id="IPR036779">
    <property type="entry name" value="LysM_dom_sf"/>
</dbReference>
<dbReference type="InterPro" id="IPR011098">
    <property type="entry name" value="G5_dom"/>
</dbReference>
<evidence type="ECO:0000313" key="7">
    <source>
        <dbReference type="Proteomes" id="UP000623678"/>
    </source>
</evidence>
<feature type="region of interest" description="Disordered" evidence="2">
    <location>
        <begin position="386"/>
        <end position="410"/>
    </location>
</feature>
<feature type="transmembrane region" description="Helical" evidence="3">
    <location>
        <begin position="66"/>
        <end position="86"/>
    </location>
</feature>
<reference evidence="6" key="1">
    <citation type="submission" date="2020-08" db="EMBL/GenBank/DDBJ databases">
        <title>Genome public.</title>
        <authorList>
            <person name="Liu C."/>
            <person name="Sun Q."/>
        </authorList>
    </citation>
    <scope>NUCLEOTIDE SEQUENCE</scope>
    <source>
        <strain evidence="6">NSJ-64</strain>
    </source>
</reference>
<dbReference type="SUPFAM" id="SSF54106">
    <property type="entry name" value="LysM domain"/>
    <property type="match status" value="1"/>
</dbReference>
<keyword evidence="3" id="KW-1133">Transmembrane helix</keyword>
<dbReference type="SUPFAM" id="SSF51261">
    <property type="entry name" value="Duplicated hybrid motif"/>
    <property type="match status" value="1"/>
</dbReference>
<dbReference type="EMBL" id="JACRTD010000002">
    <property type="protein sequence ID" value="MBC8584650.1"/>
    <property type="molecule type" value="Genomic_DNA"/>
</dbReference>
<dbReference type="PROSITE" id="PS51109">
    <property type="entry name" value="G5"/>
    <property type="match status" value="1"/>
</dbReference>